<evidence type="ECO:0000259" key="7">
    <source>
        <dbReference type="Pfam" id="PF05433"/>
    </source>
</evidence>
<sequence>MKKALLAVALAASGLTAACTDGYDGRPGYDNGYHRHRGGYGGIEGGYASGGGWGYRDDGYYRRYGNYDYNRPDPSYGGYYADRYYRDDPRYGEHRLSANERIYRGNDGRYYCRRSDGSTGLIVGGVSGALLGSVIAQGDSRPLGAILGAIGGAAAGAAIDSNNVRCR</sequence>
<feature type="domain" description="Glycine zipper 2TM" evidence="7">
    <location>
        <begin position="120"/>
        <end position="159"/>
    </location>
</feature>
<evidence type="ECO:0000256" key="5">
    <source>
        <dbReference type="ARBA" id="ARBA00023288"/>
    </source>
</evidence>
<keyword evidence="9" id="KW-1185">Reference proteome</keyword>
<evidence type="ECO:0000313" key="9">
    <source>
        <dbReference type="Proteomes" id="UP001184150"/>
    </source>
</evidence>
<comment type="similarity">
    <text evidence="2">Belongs to the rickettsiale 17 kDa surface antigen family.</text>
</comment>
<dbReference type="PROSITE" id="PS51257">
    <property type="entry name" value="PROKAR_LIPOPROTEIN"/>
    <property type="match status" value="1"/>
</dbReference>
<feature type="chain" id="PRO_5046392356" description="17 kDa surface antigen" evidence="6">
    <location>
        <begin position="18"/>
        <end position="167"/>
    </location>
</feature>
<keyword evidence="4" id="KW-0472">Membrane</keyword>
<dbReference type="RefSeq" id="WP_107716069.1">
    <property type="nucleotide sequence ID" value="NZ_JAVDRD010000001.1"/>
</dbReference>
<comment type="subcellular location">
    <subcellularLocation>
        <location evidence="1">Cell outer membrane</location>
        <topology evidence="1">Lipid-anchor</topology>
    </subcellularLocation>
</comment>
<evidence type="ECO:0000256" key="6">
    <source>
        <dbReference type="SAM" id="SignalP"/>
    </source>
</evidence>
<evidence type="ECO:0000256" key="2">
    <source>
        <dbReference type="ARBA" id="ARBA00008681"/>
    </source>
</evidence>
<gene>
    <name evidence="8" type="ORF">J2792_000621</name>
</gene>
<protein>
    <recommendedName>
        <fullName evidence="3">17 kDa surface antigen</fullName>
    </recommendedName>
</protein>
<proteinExistence type="inferred from homology"/>
<dbReference type="Pfam" id="PF05433">
    <property type="entry name" value="Rick_17kDa_Anti"/>
    <property type="match status" value="1"/>
</dbReference>
<evidence type="ECO:0000256" key="3">
    <source>
        <dbReference type="ARBA" id="ARBA00015281"/>
    </source>
</evidence>
<dbReference type="InterPro" id="IPR008816">
    <property type="entry name" value="Gly_zipper_2TM_dom"/>
</dbReference>
<dbReference type="Proteomes" id="UP001184150">
    <property type="component" value="Unassembled WGS sequence"/>
</dbReference>
<evidence type="ECO:0000313" key="8">
    <source>
        <dbReference type="EMBL" id="MDR6509781.1"/>
    </source>
</evidence>
<evidence type="ECO:0000256" key="4">
    <source>
        <dbReference type="ARBA" id="ARBA00023136"/>
    </source>
</evidence>
<dbReference type="InterPro" id="IPR051407">
    <property type="entry name" value="Bact_OM_lipoprot/Surf_antigen"/>
</dbReference>
<dbReference type="PANTHER" id="PTHR35603:SF2">
    <property type="entry name" value="OUTER MEMBRANE LIPOPROTEIN"/>
    <property type="match status" value="1"/>
</dbReference>
<comment type="caution">
    <text evidence="8">The sequence shown here is derived from an EMBL/GenBank/DDBJ whole genome shotgun (WGS) entry which is preliminary data.</text>
</comment>
<organism evidence="8 9">
    <name type="scientific">Novosphingobium capsulatum</name>
    <dbReference type="NCBI Taxonomy" id="13688"/>
    <lineage>
        <taxon>Bacteria</taxon>
        <taxon>Pseudomonadati</taxon>
        <taxon>Pseudomonadota</taxon>
        <taxon>Alphaproteobacteria</taxon>
        <taxon>Sphingomonadales</taxon>
        <taxon>Sphingomonadaceae</taxon>
        <taxon>Novosphingobium</taxon>
    </lineage>
</organism>
<accession>A0ABU1MI87</accession>
<reference evidence="8 9" key="1">
    <citation type="submission" date="2023-07" db="EMBL/GenBank/DDBJ databases">
        <title>Sorghum-associated microbial communities from plants grown in Nebraska, USA.</title>
        <authorList>
            <person name="Schachtman D."/>
        </authorList>
    </citation>
    <scope>NUCLEOTIDE SEQUENCE [LARGE SCALE GENOMIC DNA]</scope>
    <source>
        <strain evidence="8 9">DS1027</strain>
    </source>
</reference>
<keyword evidence="6" id="KW-0732">Signal</keyword>
<dbReference type="EMBL" id="JAVDRD010000001">
    <property type="protein sequence ID" value="MDR6509781.1"/>
    <property type="molecule type" value="Genomic_DNA"/>
</dbReference>
<dbReference type="PANTHER" id="PTHR35603">
    <property type="match status" value="1"/>
</dbReference>
<name>A0ABU1MI87_9SPHN</name>
<feature type="signal peptide" evidence="6">
    <location>
        <begin position="1"/>
        <end position="17"/>
    </location>
</feature>
<evidence type="ECO:0000256" key="1">
    <source>
        <dbReference type="ARBA" id="ARBA00004459"/>
    </source>
</evidence>
<keyword evidence="5" id="KW-0449">Lipoprotein</keyword>